<dbReference type="PANTHER" id="PTHR43877">
    <property type="entry name" value="AMINOALKYLPHOSPHONATE N-ACETYLTRANSFERASE-RELATED-RELATED"/>
    <property type="match status" value="1"/>
</dbReference>
<accession>A0A0F6YNG1</accession>
<dbReference type="OrthoDB" id="8595358at2"/>
<dbReference type="SUPFAM" id="SSF55729">
    <property type="entry name" value="Acyl-CoA N-acyltransferases (Nat)"/>
    <property type="match status" value="1"/>
</dbReference>
<evidence type="ECO:0000313" key="4">
    <source>
        <dbReference type="EMBL" id="AKF11416.1"/>
    </source>
</evidence>
<dbReference type="GO" id="GO:0016747">
    <property type="term" value="F:acyltransferase activity, transferring groups other than amino-acyl groups"/>
    <property type="evidence" value="ECO:0007669"/>
    <property type="project" value="InterPro"/>
</dbReference>
<dbReference type="InterPro" id="IPR016181">
    <property type="entry name" value="Acyl_CoA_acyltransferase"/>
</dbReference>
<dbReference type="Gene3D" id="3.40.630.30">
    <property type="match status" value="1"/>
</dbReference>
<name>A0A0F6YNG1_9BACT</name>
<dbReference type="InterPro" id="IPR050832">
    <property type="entry name" value="Bact_Acetyltransf"/>
</dbReference>
<proteinExistence type="predicted"/>
<feature type="domain" description="N-acetyltransferase" evidence="3">
    <location>
        <begin position="1"/>
        <end position="164"/>
    </location>
</feature>
<keyword evidence="2" id="KW-0012">Acyltransferase</keyword>
<evidence type="ECO:0000313" key="5">
    <source>
        <dbReference type="Proteomes" id="UP000034883"/>
    </source>
</evidence>
<reference evidence="4 5" key="1">
    <citation type="submission" date="2015-03" db="EMBL/GenBank/DDBJ databases">
        <title>Genome assembly of Sandaracinus amylolyticus DSM 53668.</title>
        <authorList>
            <person name="Sharma G."/>
            <person name="Subramanian S."/>
        </authorList>
    </citation>
    <scope>NUCLEOTIDE SEQUENCE [LARGE SCALE GENOMIC DNA]</scope>
    <source>
        <strain evidence="4 5">DSM 53668</strain>
    </source>
</reference>
<dbReference type="AlphaFoldDB" id="A0A0F6YNG1"/>
<dbReference type="RefSeq" id="WP_053238285.1">
    <property type="nucleotide sequence ID" value="NZ_CP011125.1"/>
</dbReference>
<keyword evidence="1 4" id="KW-0808">Transferase</keyword>
<dbReference type="PROSITE" id="PS51186">
    <property type="entry name" value="GNAT"/>
    <property type="match status" value="1"/>
</dbReference>
<dbReference type="Pfam" id="PF00583">
    <property type="entry name" value="Acetyltransf_1"/>
    <property type="match status" value="1"/>
</dbReference>
<dbReference type="STRING" id="927083.DB32_008565"/>
<gene>
    <name evidence="4" type="ORF">DB32_008565</name>
</gene>
<keyword evidence="5" id="KW-1185">Reference proteome</keyword>
<sequence length="166" mass="18827">MTIRLARVDDADALARVHVEGWRWGYRGLLPDAFLDGLSVPDRAARWRDILARDAPRERTWVALDDHDAQGFVSIGPGRGVPDDVAELYAMYVTSRAAGTGVARVLMEHAIDALRADSRRAILWVLEHNARARRFYEREGWRADGETKRDTIGGREVLELRYAIVF</sequence>
<dbReference type="CDD" id="cd04301">
    <property type="entry name" value="NAT_SF"/>
    <property type="match status" value="1"/>
</dbReference>
<dbReference type="Proteomes" id="UP000034883">
    <property type="component" value="Chromosome"/>
</dbReference>
<evidence type="ECO:0000256" key="1">
    <source>
        <dbReference type="ARBA" id="ARBA00022679"/>
    </source>
</evidence>
<organism evidence="4 5">
    <name type="scientific">Sandaracinus amylolyticus</name>
    <dbReference type="NCBI Taxonomy" id="927083"/>
    <lineage>
        <taxon>Bacteria</taxon>
        <taxon>Pseudomonadati</taxon>
        <taxon>Myxococcota</taxon>
        <taxon>Polyangia</taxon>
        <taxon>Polyangiales</taxon>
        <taxon>Sandaracinaceae</taxon>
        <taxon>Sandaracinus</taxon>
    </lineage>
</organism>
<dbReference type="EMBL" id="CP011125">
    <property type="protein sequence ID" value="AKF11416.1"/>
    <property type="molecule type" value="Genomic_DNA"/>
</dbReference>
<dbReference type="KEGG" id="samy:DB32_008565"/>
<dbReference type="InterPro" id="IPR000182">
    <property type="entry name" value="GNAT_dom"/>
</dbReference>
<evidence type="ECO:0000256" key="2">
    <source>
        <dbReference type="ARBA" id="ARBA00023315"/>
    </source>
</evidence>
<evidence type="ECO:0000259" key="3">
    <source>
        <dbReference type="PROSITE" id="PS51186"/>
    </source>
</evidence>
<protein>
    <submittedName>
        <fullName evidence="4">GCN5-related N-acetyltransferase</fullName>
    </submittedName>
</protein>